<dbReference type="EMBL" id="KN838730">
    <property type="protein sequence ID" value="KIJ96193.1"/>
    <property type="molecule type" value="Genomic_DNA"/>
</dbReference>
<keyword evidence="7" id="KW-1185">Reference proteome</keyword>
<dbReference type="Proteomes" id="UP000054477">
    <property type="component" value="Unassembled WGS sequence"/>
</dbReference>
<protein>
    <recommendedName>
        <fullName evidence="5">MYND-type domain-containing protein</fullName>
    </recommendedName>
</protein>
<evidence type="ECO:0000313" key="6">
    <source>
        <dbReference type="EMBL" id="KIJ96193.1"/>
    </source>
</evidence>
<feature type="domain" description="MYND-type" evidence="5">
    <location>
        <begin position="24"/>
        <end position="66"/>
    </location>
</feature>
<proteinExistence type="predicted"/>
<reference evidence="7" key="2">
    <citation type="submission" date="2015-01" db="EMBL/GenBank/DDBJ databases">
        <title>Evolutionary Origins and Diversification of the Mycorrhizal Mutualists.</title>
        <authorList>
            <consortium name="DOE Joint Genome Institute"/>
            <consortium name="Mycorrhizal Genomics Consortium"/>
            <person name="Kohler A."/>
            <person name="Kuo A."/>
            <person name="Nagy L.G."/>
            <person name="Floudas D."/>
            <person name="Copeland A."/>
            <person name="Barry K.W."/>
            <person name="Cichocki N."/>
            <person name="Veneault-Fourrey C."/>
            <person name="LaButti K."/>
            <person name="Lindquist E.A."/>
            <person name="Lipzen A."/>
            <person name="Lundell T."/>
            <person name="Morin E."/>
            <person name="Murat C."/>
            <person name="Riley R."/>
            <person name="Ohm R."/>
            <person name="Sun H."/>
            <person name="Tunlid A."/>
            <person name="Henrissat B."/>
            <person name="Grigoriev I.V."/>
            <person name="Hibbett D.S."/>
            <person name="Martin F."/>
        </authorList>
    </citation>
    <scope>NUCLEOTIDE SEQUENCE [LARGE SCALE GENOMIC DNA]</scope>
    <source>
        <strain evidence="7">LaAM-08-1</strain>
    </source>
</reference>
<evidence type="ECO:0000256" key="4">
    <source>
        <dbReference type="PROSITE-ProRule" id="PRU00134"/>
    </source>
</evidence>
<evidence type="ECO:0000259" key="5">
    <source>
        <dbReference type="PROSITE" id="PS50865"/>
    </source>
</evidence>
<keyword evidence="2 4" id="KW-0863">Zinc-finger</keyword>
<keyword evidence="1" id="KW-0479">Metal-binding</keyword>
<dbReference type="SUPFAM" id="SSF144232">
    <property type="entry name" value="HIT/MYND zinc finger-like"/>
    <property type="match status" value="1"/>
</dbReference>
<dbReference type="Pfam" id="PF01753">
    <property type="entry name" value="zf-MYND"/>
    <property type="match status" value="1"/>
</dbReference>
<organism evidence="6 7">
    <name type="scientific">Laccaria amethystina LaAM-08-1</name>
    <dbReference type="NCBI Taxonomy" id="1095629"/>
    <lineage>
        <taxon>Eukaryota</taxon>
        <taxon>Fungi</taxon>
        <taxon>Dikarya</taxon>
        <taxon>Basidiomycota</taxon>
        <taxon>Agaricomycotina</taxon>
        <taxon>Agaricomycetes</taxon>
        <taxon>Agaricomycetidae</taxon>
        <taxon>Agaricales</taxon>
        <taxon>Agaricineae</taxon>
        <taxon>Hydnangiaceae</taxon>
        <taxon>Laccaria</taxon>
    </lineage>
</organism>
<dbReference type="OrthoDB" id="432970at2759"/>
<evidence type="ECO:0000256" key="2">
    <source>
        <dbReference type="ARBA" id="ARBA00022771"/>
    </source>
</evidence>
<sequence length="292" mass="32818">MESKTTFKSQSTKIAFSSNTPEGCANCGNYREPGSPALSVCGACQGLRYCSRQCQIAHWKVHKESCRISQQVRRAIADQPNGPAVETLLRNIEDFVRLHTPVFRRILATAISHSPSFDFRKKFVQVLLGKSALEKPDKGNPARAFFVKSANFVNMPGPGDHESYGKQLTAMRPAAERFEEKECGAEGYLGLLMCRYQVEAYQWIIPLTLHFSDINTIVSPETWQNELRLWSGRGIVFRTIDGKEKEGVMVKVKSKWVWKEHTSLEGMDEATVESIVTKLQTLTGKRRLTGTA</sequence>
<evidence type="ECO:0000313" key="7">
    <source>
        <dbReference type="Proteomes" id="UP000054477"/>
    </source>
</evidence>
<dbReference type="AlphaFoldDB" id="A0A0C9X4G1"/>
<evidence type="ECO:0000256" key="3">
    <source>
        <dbReference type="ARBA" id="ARBA00022833"/>
    </source>
</evidence>
<dbReference type="HOGENOM" id="CLU_969991_0_0_1"/>
<dbReference type="InterPro" id="IPR002893">
    <property type="entry name" value="Znf_MYND"/>
</dbReference>
<keyword evidence="3" id="KW-0862">Zinc</keyword>
<gene>
    <name evidence="6" type="ORF">K443DRAFT_682462</name>
</gene>
<reference evidence="6 7" key="1">
    <citation type="submission" date="2014-04" db="EMBL/GenBank/DDBJ databases">
        <authorList>
            <consortium name="DOE Joint Genome Institute"/>
            <person name="Kuo A."/>
            <person name="Kohler A."/>
            <person name="Nagy L.G."/>
            <person name="Floudas D."/>
            <person name="Copeland A."/>
            <person name="Barry K.W."/>
            <person name="Cichocki N."/>
            <person name="Veneault-Fourrey C."/>
            <person name="LaButti K."/>
            <person name="Lindquist E.A."/>
            <person name="Lipzen A."/>
            <person name="Lundell T."/>
            <person name="Morin E."/>
            <person name="Murat C."/>
            <person name="Sun H."/>
            <person name="Tunlid A."/>
            <person name="Henrissat B."/>
            <person name="Grigoriev I.V."/>
            <person name="Hibbett D.S."/>
            <person name="Martin F."/>
            <person name="Nordberg H.P."/>
            <person name="Cantor M.N."/>
            <person name="Hua S.X."/>
        </authorList>
    </citation>
    <scope>NUCLEOTIDE SEQUENCE [LARGE SCALE GENOMIC DNA]</scope>
    <source>
        <strain evidence="6 7">LaAM-08-1</strain>
    </source>
</reference>
<name>A0A0C9X4G1_9AGAR</name>
<dbReference type="Gene3D" id="6.10.140.2220">
    <property type="match status" value="1"/>
</dbReference>
<accession>A0A0C9X4G1</accession>
<dbReference type="GO" id="GO:0008270">
    <property type="term" value="F:zinc ion binding"/>
    <property type="evidence" value="ECO:0007669"/>
    <property type="project" value="UniProtKB-KW"/>
</dbReference>
<dbReference type="PROSITE" id="PS01360">
    <property type="entry name" value="ZF_MYND_1"/>
    <property type="match status" value="1"/>
</dbReference>
<dbReference type="PROSITE" id="PS50865">
    <property type="entry name" value="ZF_MYND_2"/>
    <property type="match status" value="1"/>
</dbReference>
<evidence type="ECO:0000256" key="1">
    <source>
        <dbReference type="ARBA" id="ARBA00022723"/>
    </source>
</evidence>
<dbReference type="STRING" id="1095629.A0A0C9X4G1"/>